<accession>G3P0R5</accession>
<proteinExistence type="predicted"/>
<dbReference type="Bgee" id="ENSGACG00000008465">
    <property type="expression patterns" value="Expressed in mesonephros and 1 other cell type or tissue"/>
</dbReference>
<dbReference type="eggNOG" id="ENOG502T0UJ">
    <property type="taxonomic scope" value="Eukaryota"/>
</dbReference>
<feature type="region of interest" description="Disordered" evidence="1">
    <location>
        <begin position="1"/>
        <end position="38"/>
    </location>
</feature>
<evidence type="ECO:0000313" key="2">
    <source>
        <dbReference type="Ensembl" id="ENSGACP00000011188.1"/>
    </source>
</evidence>
<dbReference type="Ensembl" id="ENSGACT00000011211.1">
    <property type="protein sequence ID" value="ENSGACP00000011188.1"/>
    <property type="gene ID" value="ENSGACG00000008465.1"/>
</dbReference>
<feature type="compositionally biased region" description="Polar residues" evidence="1">
    <location>
        <begin position="14"/>
        <end position="37"/>
    </location>
</feature>
<reference evidence="2" key="2">
    <citation type="submission" date="2024-04" db="UniProtKB">
        <authorList>
            <consortium name="Ensembl"/>
        </authorList>
    </citation>
    <scope>IDENTIFICATION</scope>
</reference>
<reference evidence="2" key="1">
    <citation type="submission" date="2006-01" db="EMBL/GenBank/DDBJ databases">
        <authorList>
            <person name="Lindblad-Toh K."/>
            <person name="Mauceli E."/>
            <person name="Grabherr M."/>
            <person name="Chang J.L."/>
            <person name="Lander E.S."/>
        </authorList>
    </citation>
    <scope>NUCLEOTIDE SEQUENCE [LARGE SCALE GENOMIC DNA]</scope>
</reference>
<sequence>MEKEQTAGSCHAPGQTSVRAWLSSSRRGTARTPSDVTSRFHGDGVRYKAKLI</sequence>
<protein>
    <submittedName>
        <fullName evidence="2">Uncharacterized protein</fullName>
    </submittedName>
</protein>
<dbReference type="AlphaFoldDB" id="G3P0R5"/>
<name>G3P0R5_GASAC</name>
<dbReference type="Pfam" id="PF21792">
    <property type="entry name" value="DAB2_SBM"/>
    <property type="match status" value="1"/>
</dbReference>
<evidence type="ECO:0000256" key="1">
    <source>
        <dbReference type="SAM" id="MobiDB-lite"/>
    </source>
</evidence>
<dbReference type="InParanoid" id="G3P0R5"/>
<organism evidence="2">
    <name type="scientific">Gasterosteus aculeatus</name>
    <name type="common">Three-spined stickleback</name>
    <dbReference type="NCBI Taxonomy" id="69293"/>
    <lineage>
        <taxon>Eukaryota</taxon>
        <taxon>Metazoa</taxon>
        <taxon>Chordata</taxon>
        <taxon>Craniata</taxon>
        <taxon>Vertebrata</taxon>
        <taxon>Euteleostomi</taxon>
        <taxon>Actinopterygii</taxon>
        <taxon>Neopterygii</taxon>
        <taxon>Teleostei</taxon>
        <taxon>Neoteleostei</taxon>
        <taxon>Acanthomorphata</taxon>
        <taxon>Eupercaria</taxon>
        <taxon>Perciformes</taxon>
        <taxon>Cottioidei</taxon>
        <taxon>Gasterosteales</taxon>
        <taxon>Gasterosteidae</taxon>
        <taxon>Gasterosteus</taxon>
    </lineage>
</organism>
<dbReference type="InterPro" id="IPR048559">
    <property type="entry name" value="DAB1/2_SBM"/>
</dbReference>